<evidence type="ECO:0000256" key="3">
    <source>
        <dbReference type="ARBA" id="ARBA00022777"/>
    </source>
</evidence>
<dbReference type="GO" id="GO:1990424">
    <property type="term" value="F:protein arginine kinase activity"/>
    <property type="evidence" value="ECO:0007669"/>
    <property type="project" value="UniProtKB-EC"/>
</dbReference>
<feature type="domain" description="Phosphagen kinase C-terminal" evidence="9">
    <location>
        <begin position="14"/>
        <end position="244"/>
    </location>
</feature>
<keyword evidence="4 6" id="KW-0067">ATP-binding</keyword>
<keyword evidence="3 6" id="KW-0418">Kinase</keyword>
<dbReference type="PANTHER" id="PTHR11547:SF38">
    <property type="entry name" value="ARGININE KINASE 1-RELATED"/>
    <property type="match status" value="1"/>
</dbReference>
<dbReference type="Pfam" id="PF00217">
    <property type="entry name" value="ATP-gua_Ptrans"/>
    <property type="match status" value="1"/>
</dbReference>
<evidence type="ECO:0000256" key="5">
    <source>
        <dbReference type="ARBA" id="ARBA00051816"/>
    </source>
</evidence>
<evidence type="ECO:0000256" key="8">
    <source>
        <dbReference type="RuleBase" id="RU000505"/>
    </source>
</evidence>
<dbReference type="InterPro" id="IPR022415">
    <property type="entry name" value="ATP-guanido_PTrfase_AS"/>
</dbReference>
<feature type="binding site" evidence="6 7">
    <location>
        <position position="115"/>
    </location>
    <ligand>
        <name>ATP</name>
        <dbReference type="ChEBI" id="CHEBI:30616"/>
    </ligand>
</feature>
<accession>A0AAE3HFV9</accession>
<feature type="binding site" evidence="6 7">
    <location>
        <position position="82"/>
    </location>
    <ligand>
        <name>ATP</name>
        <dbReference type="ChEBI" id="CHEBI:30616"/>
    </ligand>
</feature>
<dbReference type="InterPro" id="IPR014746">
    <property type="entry name" value="Gln_synth/guanido_kin_cat_dom"/>
</dbReference>
<dbReference type="SUPFAM" id="SSF55931">
    <property type="entry name" value="Glutamine synthetase/guanido kinase"/>
    <property type="match status" value="1"/>
</dbReference>
<evidence type="ECO:0000259" key="9">
    <source>
        <dbReference type="PROSITE" id="PS51510"/>
    </source>
</evidence>
<comment type="catalytic activity">
    <reaction evidence="5 6">
        <text>L-arginyl-[protein] + ATP = N(omega)-phospho-L-arginyl-[protein] + ADP + H(+)</text>
        <dbReference type="Rhea" id="RHEA:43384"/>
        <dbReference type="Rhea" id="RHEA-COMP:10532"/>
        <dbReference type="Rhea" id="RHEA-COMP:10533"/>
        <dbReference type="ChEBI" id="CHEBI:15378"/>
        <dbReference type="ChEBI" id="CHEBI:29965"/>
        <dbReference type="ChEBI" id="CHEBI:30616"/>
        <dbReference type="ChEBI" id="CHEBI:83226"/>
        <dbReference type="ChEBI" id="CHEBI:456216"/>
        <dbReference type="EC" id="2.7.14.1"/>
    </reaction>
</comment>
<organism evidence="10 11">
    <name type="scientific">Irregularibacter muris</name>
    <dbReference type="NCBI Taxonomy" id="1796619"/>
    <lineage>
        <taxon>Bacteria</taxon>
        <taxon>Bacillati</taxon>
        <taxon>Bacillota</taxon>
        <taxon>Clostridia</taxon>
        <taxon>Eubacteriales</taxon>
        <taxon>Eubacteriaceae</taxon>
        <taxon>Irregularibacter</taxon>
    </lineage>
</organism>
<keyword evidence="11" id="KW-1185">Reference proteome</keyword>
<dbReference type="EC" id="2.7.14.1" evidence="6"/>
<feature type="binding site" evidence="6 7">
    <location>
        <begin position="17"/>
        <end position="21"/>
    </location>
    <ligand>
        <name>ATP</name>
        <dbReference type="ChEBI" id="CHEBI:30616"/>
    </ligand>
</feature>
<dbReference type="EMBL" id="JANKAS010000004">
    <property type="protein sequence ID" value="MCR1898715.1"/>
    <property type="molecule type" value="Genomic_DNA"/>
</dbReference>
<gene>
    <name evidence="6" type="primary">mcsB</name>
    <name evidence="10" type="ORF">NSA47_06880</name>
</gene>
<proteinExistence type="inferred from homology"/>
<dbReference type="GO" id="GO:0005615">
    <property type="term" value="C:extracellular space"/>
    <property type="evidence" value="ECO:0007669"/>
    <property type="project" value="TreeGrafter"/>
</dbReference>
<dbReference type="GO" id="GO:0004111">
    <property type="term" value="F:creatine kinase activity"/>
    <property type="evidence" value="ECO:0007669"/>
    <property type="project" value="InterPro"/>
</dbReference>
<evidence type="ECO:0000256" key="4">
    <source>
        <dbReference type="ARBA" id="ARBA00022840"/>
    </source>
</evidence>
<evidence type="ECO:0000256" key="1">
    <source>
        <dbReference type="ARBA" id="ARBA00022679"/>
    </source>
</evidence>
<dbReference type="FunFam" id="3.30.590.10:FF:000007">
    <property type="entry name" value="Protein-arginine kinase"/>
    <property type="match status" value="1"/>
</dbReference>
<evidence type="ECO:0000256" key="7">
    <source>
        <dbReference type="PROSITE-ProRule" id="PRU00843"/>
    </source>
</evidence>
<name>A0AAE3HFV9_9FIRM</name>
<evidence type="ECO:0000313" key="11">
    <source>
        <dbReference type="Proteomes" id="UP001205748"/>
    </source>
</evidence>
<protein>
    <recommendedName>
        <fullName evidence="6">Protein-arginine kinase</fullName>
        <ecNumber evidence="6">2.7.14.1</ecNumber>
    </recommendedName>
</protein>
<evidence type="ECO:0000256" key="2">
    <source>
        <dbReference type="ARBA" id="ARBA00022741"/>
    </source>
</evidence>
<dbReference type="RefSeq" id="WP_257530325.1">
    <property type="nucleotide sequence ID" value="NZ_JANKAS010000004.1"/>
</dbReference>
<dbReference type="PROSITE" id="PS51510">
    <property type="entry name" value="PHOSPHAGEN_KINASE_C"/>
    <property type="match status" value="1"/>
</dbReference>
<dbReference type="CDD" id="cd07930">
    <property type="entry name" value="bacterial_phosphagen_kinase"/>
    <property type="match status" value="1"/>
</dbReference>
<comment type="similarity">
    <text evidence="6 7 8">Belongs to the ATP:guanido phosphotransferase family.</text>
</comment>
<dbReference type="PANTHER" id="PTHR11547">
    <property type="entry name" value="ARGININE OR CREATINE KINASE"/>
    <property type="match status" value="1"/>
</dbReference>
<comment type="caution">
    <text evidence="10">The sequence shown here is derived from an EMBL/GenBank/DDBJ whole genome shotgun (WGS) entry which is preliminary data.</text>
</comment>
<dbReference type="InterPro" id="IPR022414">
    <property type="entry name" value="ATP-guanido_PTrfase_cat"/>
</dbReference>
<comment type="function">
    <text evidence="6">Catalyzes the specific phosphorylation of arginine residues in proteins.</text>
</comment>
<dbReference type="GO" id="GO:0005524">
    <property type="term" value="F:ATP binding"/>
    <property type="evidence" value="ECO:0007669"/>
    <property type="project" value="UniProtKB-UniRule"/>
</dbReference>
<dbReference type="Gene3D" id="3.30.590.10">
    <property type="entry name" value="Glutamine synthetase/guanido kinase, catalytic domain"/>
    <property type="match status" value="1"/>
</dbReference>
<dbReference type="InterPro" id="IPR000749">
    <property type="entry name" value="ATP-guanido_PTrfase"/>
</dbReference>
<evidence type="ECO:0000256" key="6">
    <source>
        <dbReference type="HAMAP-Rule" id="MF_00602"/>
    </source>
</evidence>
<keyword evidence="1 6" id="KW-0808">Transferase</keyword>
<dbReference type="Proteomes" id="UP001205748">
    <property type="component" value="Unassembled WGS sequence"/>
</dbReference>
<comment type="caution">
    <text evidence="6">Lacks conserved residue(s) required for the propagation of feature annotation.</text>
</comment>
<reference evidence="10" key="1">
    <citation type="submission" date="2022-07" db="EMBL/GenBank/DDBJ databases">
        <title>Enhanced cultured diversity of the mouse gut microbiota enables custom-made synthetic communities.</title>
        <authorList>
            <person name="Afrizal A."/>
        </authorList>
    </citation>
    <scope>NUCLEOTIDE SEQUENCE</scope>
    <source>
        <strain evidence="10">DSM 28593</strain>
    </source>
</reference>
<dbReference type="PROSITE" id="PS00112">
    <property type="entry name" value="PHOSPHAGEN_KINASE"/>
    <property type="match status" value="1"/>
</dbReference>
<dbReference type="AlphaFoldDB" id="A0AAE3HFV9"/>
<dbReference type="HAMAP" id="MF_00602">
    <property type="entry name" value="Prot_Arg_kinase"/>
    <property type="match status" value="1"/>
</dbReference>
<dbReference type="GO" id="GO:0046314">
    <property type="term" value="P:phosphocreatine biosynthetic process"/>
    <property type="evidence" value="ECO:0007669"/>
    <property type="project" value="InterPro"/>
</dbReference>
<dbReference type="NCBIfam" id="NF002194">
    <property type="entry name" value="PRK01059.1-4"/>
    <property type="match status" value="1"/>
</dbReference>
<keyword evidence="2 6" id="KW-0547">Nucleotide-binding</keyword>
<feature type="binding site" evidence="6 7">
    <location>
        <begin position="197"/>
        <end position="202"/>
    </location>
    <ligand>
        <name>ATP</name>
        <dbReference type="ChEBI" id="CHEBI:30616"/>
    </ligand>
</feature>
<dbReference type="InterPro" id="IPR023660">
    <property type="entry name" value="Arg_Kinase"/>
</dbReference>
<evidence type="ECO:0000313" key="10">
    <source>
        <dbReference type="EMBL" id="MCR1898715.1"/>
    </source>
</evidence>
<sequence length="341" mass="39106">MTAWDINPGGDNDIVISSRIRLARNILGKVMPTFMQEEQAKEVIQSIHEAILYSNSAIAHEFELIEMDKISSLERQVLVEKHLISPDLGKSKIGAVLIQQGEQVSIMINEEDHLRIQCILPGFQLNKVWEIANKIDDLLEETIPFSFHEKWGYLTACPTNIGTGMRASVMVHLPCLVLTGQINSVIQAIGKLGITIRGIYGEGTEFIGDLFQISNQITLGSSEKDIISNLHSVVKEILKRERQIRMNMKEYNPINLQDKIYRSYGILKYARILSSDECMKLLSYVRLGIDLGYIQDIDMDVINNLMTNIQTGMLQKNYNRRMDERERDYIRTQYIREKIEK</sequence>
<feature type="binding site" evidence="6 7">
    <location>
        <begin position="166"/>
        <end position="170"/>
    </location>
    <ligand>
        <name>ATP</name>
        <dbReference type="ChEBI" id="CHEBI:30616"/>
    </ligand>
</feature>